<keyword evidence="3" id="KW-1185">Reference proteome</keyword>
<dbReference type="EMBL" id="SGXA01000001">
    <property type="protein sequence ID" value="RZS76051.1"/>
    <property type="molecule type" value="Genomic_DNA"/>
</dbReference>
<protein>
    <submittedName>
        <fullName evidence="2">Uncharacterized protein</fullName>
    </submittedName>
</protein>
<sequence length="232" mass="26126">MAQNQSGNSKSLNRAKIQNQNSFERTRENLAEFNNVSETTRLIRNGFQSLIKSADPGRHLTGRLQKQLMEVLKTDSINDRGLRLVAKGNFGLMKDFEFNRNASLRSVLSLDFTFTVDRATGKFVISFPPFIPAKELATYQSATHFRLVTAGAELDIPNADVNVNIAQTEYIPIQKAEVTVANLENQLTANTQLTLMLVMSVEYYQEVNGKMYLLRADKRNPMKVIYAESAIV</sequence>
<feature type="region of interest" description="Disordered" evidence="1">
    <location>
        <begin position="1"/>
        <end position="23"/>
    </location>
</feature>
<evidence type="ECO:0000313" key="3">
    <source>
        <dbReference type="Proteomes" id="UP000293874"/>
    </source>
</evidence>
<organism evidence="2 3">
    <name type="scientific">Pseudobacter ginsenosidimutans</name>
    <dbReference type="NCBI Taxonomy" id="661488"/>
    <lineage>
        <taxon>Bacteria</taxon>
        <taxon>Pseudomonadati</taxon>
        <taxon>Bacteroidota</taxon>
        <taxon>Chitinophagia</taxon>
        <taxon>Chitinophagales</taxon>
        <taxon>Chitinophagaceae</taxon>
        <taxon>Pseudobacter</taxon>
    </lineage>
</organism>
<dbReference type="AlphaFoldDB" id="A0A4Q7N4W5"/>
<evidence type="ECO:0000256" key="1">
    <source>
        <dbReference type="SAM" id="MobiDB-lite"/>
    </source>
</evidence>
<proteinExistence type="predicted"/>
<comment type="caution">
    <text evidence="2">The sequence shown here is derived from an EMBL/GenBank/DDBJ whole genome shotgun (WGS) entry which is preliminary data.</text>
</comment>
<evidence type="ECO:0000313" key="2">
    <source>
        <dbReference type="EMBL" id="RZS76051.1"/>
    </source>
</evidence>
<accession>A0A4Q7N4W5</accession>
<gene>
    <name evidence="2" type="ORF">EV199_1928</name>
</gene>
<dbReference type="Proteomes" id="UP000293874">
    <property type="component" value="Unassembled WGS sequence"/>
</dbReference>
<dbReference type="RefSeq" id="WP_130540371.1">
    <property type="nucleotide sequence ID" value="NZ_CP042431.1"/>
</dbReference>
<reference evidence="2 3" key="1">
    <citation type="submission" date="2019-02" db="EMBL/GenBank/DDBJ databases">
        <title>Genomic Encyclopedia of Type Strains, Phase IV (KMG-IV): sequencing the most valuable type-strain genomes for metagenomic binning, comparative biology and taxonomic classification.</title>
        <authorList>
            <person name="Goeker M."/>
        </authorList>
    </citation>
    <scope>NUCLEOTIDE SEQUENCE [LARGE SCALE GENOMIC DNA]</scope>
    <source>
        <strain evidence="2 3">DSM 18116</strain>
    </source>
</reference>
<name>A0A4Q7N4W5_9BACT</name>
<dbReference type="OrthoDB" id="670564at2"/>